<proteinExistence type="predicted"/>
<dbReference type="AlphaFoldDB" id="A0A1I6ZAR1"/>
<sequence length="71" mass="7967">MMIDELKKTAENLEQEIACAKAEKRLALQPQLSQVLDKIAACGERVPARLRTLDANLTDEVIEARFDNMPV</sequence>
<dbReference type="Proteomes" id="UP000182466">
    <property type="component" value="Unassembled WGS sequence"/>
</dbReference>
<accession>A0A1I6ZAR1</accession>
<gene>
    <name evidence="1" type="ORF">SAMN05216236_1044</name>
</gene>
<organism evidence="1 2">
    <name type="scientific">Sedimentitalea nanhaiensis</name>
    <dbReference type="NCBI Taxonomy" id="999627"/>
    <lineage>
        <taxon>Bacteria</taxon>
        <taxon>Pseudomonadati</taxon>
        <taxon>Pseudomonadota</taxon>
        <taxon>Alphaproteobacteria</taxon>
        <taxon>Rhodobacterales</taxon>
        <taxon>Paracoccaceae</taxon>
        <taxon>Sedimentitalea</taxon>
    </lineage>
</organism>
<protein>
    <submittedName>
        <fullName evidence="1">Uncharacterized protein</fullName>
    </submittedName>
</protein>
<name>A0A1I6ZAR1_9RHOB</name>
<dbReference type="EMBL" id="FPAW01000004">
    <property type="protein sequence ID" value="SFT59774.1"/>
    <property type="molecule type" value="Genomic_DNA"/>
</dbReference>
<dbReference type="OrthoDB" id="7870782at2"/>
<reference evidence="1 2" key="1">
    <citation type="submission" date="2016-10" db="EMBL/GenBank/DDBJ databases">
        <authorList>
            <person name="de Groot N.N."/>
        </authorList>
    </citation>
    <scope>NUCLEOTIDE SEQUENCE [LARGE SCALE GENOMIC DNA]</scope>
    <source>
        <strain evidence="1 2">CGMCC 1.10959</strain>
    </source>
</reference>
<dbReference type="RefSeq" id="WP_027261420.1">
    <property type="nucleotide sequence ID" value="NZ_FPAW01000004.1"/>
</dbReference>
<dbReference type="eggNOG" id="ENOG5033E1W">
    <property type="taxonomic scope" value="Bacteria"/>
</dbReference>
<keyword evidence="2" id="KW-1185">Reference proteome</keyword>
<evidence type="ECO:0000313" key="1">
    <source>
        <dbReference type="EMBL" id="SFT59774.1"/>
    </source>
</evidence>
<evidence type="ECO:0000313" key="2">
    <source>
        <dbReference type="Proteomes" id="UP000182466"/>
    </source>
</evidence>